<dbReference type="Pfam" id="PF00646">
    <property type="entry name" value="F-box"/>
    <property type="match status" value="1"/>
</dbReference>
<dbReference type="SUPFAM" id="SSF81383">
    <property type="entry name" value="F-box domain"/>
    <property type="match status" value="1"/>
</dbReference>
<dbReference type="Proteomes" id="UP001642260">
    <property type="component" value="Unassembled WGS sequence"/>
</dbReference>
<dbReference type="Gene3D" id="1.20.1280.50">
    <property type="match status" value="1"/>
</dbReference>
<gene>
    <name evidence="3" type="ORF">ERUC_LOCUS21259</name>
</gene>
<feature type="domain" description="F-box" evidence="2">
    <location>
        <begin position="28"/>
        <end position="67"/>
    </location>
</feature>
<evidence type="ECO:0000259" key="2">
    <source>
        <dbReference type="SMART" id="SM00256"/>
    </source>
</evidence>
<dbReference type="CDD" id="cd22157">
    <property type="entry name" value="F-box_AtFBW1-like"/>
    <property type="match status" value="1"/>
</dbReference>
<keyword evidence="4" id="KW-1185">Reference proteome</keyword>
<accession>A0ABC8KA18</accession>
<proteinExistence type="predicted"/>
<dbReference type="EMBL" id="CAKOAT010208487">
    <property type="protein sequence ID" value="CAH8355504.1"/>
    <property type="molecule type" value="Genomic_DNA"/>
</dbReference>
<sequence length="143" mass="16655">MEEQGDQKTREIHKATQDDDDRSQPNHIPFDLTLEILSRLPAKSIMRYRCVSKLWSSFTTLPSFINSFTSRSTSRPPRLLLTFSILEKHFVFSFPQNQNQDGSYPPYYSYQITNPKYSDRACSMEPNLETVFNLTTTPRNHLG</sequence>
<evidence type="ECO:0000256" key="1">
    <source>
        <dbReference type="SAM" id="MobiDB-lite"/>
    </source>
</evidence>
<feature type="region of interest" description="Disordered" evidence="1">
    <location>
        <begin position="1"/>
        <end position="27"/>
    </location>
</feature>
<dbReference type="InterPro" id="IPR001810">
    <property type="entry name" value="F-box_dom"/>
</dbReference>
<organism evidence="3 4">
    <name type="scientific">Eruca vesicaria subsp. sativa</name>
    <name type="common">Garden rocket</name>
    <name type="synonym">Eruca sativa</name>
    <dbReference type="NCBI Taxonomy" id="29727"/>
    <lineage>
        <taxon>Eukaryota</taxon>
        <taxon>Viridiplantae</taxon>
        <taxon>Streptophyta</taxon>
        <taxon>Embryophyta</taxon>
        <taxon>Tracheophyta</taxon>
        <taxon>Spermatophyta</taxon>
        <taxon>Magnoliopsida</taxon>
        <taxon>eudicotyledons</taxon>
        <taxon>Gunneridae</taxon>
        <taxon>Pentapetalae</taxon>
        <taxon>rosids</taxon>
        <taxon>malvids</taxon>
        <taxon>Brassicales</taxon>
        <taxon>Brassicaceae</taxon>
        <taxon>Brassiceae</taxon>
        <taxon>Eruca</taxon>
    </lineage>
</organism>
<dbReference type="PANTHER" id="PTHR31111:SF132">
    <property type="entry name" value="F-BOX ASSOCIATED UBIQUITINATION EFFECTOR FAMILY PROTEIN-RELATED"/>
    <property type="match status" value="1"/>
</dbReference>
<evidence type="ECO:0000313" key="3">
    <source>
        <dbReference type="EMBL" id="CAH8355504.1"/>
    </source>
</evidence>
<feature type="compositionally biased region" description="Basic and acidic residues" evidence="1">
    <location>
        <begin position="1"/>
        <end position="17"/>
    </location>
</feature>
<name>A0ABC8KA18_ERUVS</name>
<reference evidence="3 4" key="1">
    <citation type="submission" date="2022-03" db="EMBL/GenBank/DDBJ databases">
        <authorList>
            <person name="Macdonald S."/>
            <person name="Ahmed S."/>
            <person name="Newling K."/>
        </authorList>
    </citation>
    <scope>NUCLEOTIDE SEQUENCE [LARGE SCALE GENOMIC DNA]</scope>
</reference>
<evidence type="ECO:0000313" key="4">
    <source>
        <dbReference type="Proteomes" id="UP001642260"/>
    </source>
</evidence>
<comment type="caution">
    <text evidence="3">The sequence shown here is derived from an EMBL/GenBank/DDBJ whole genome shotgun (WGS) entry which is preliminary data.</text>
</comment>
<dbReference type="PANTHER" id="PTHR31111">
    <property type="entry name" value="BNAA05G37150D PROTEIN-RELATED"/>
    <property type="match status" value="1"/>
</dbReference>
<dbReference type="SMART" id="SM00256">
    <property type="entry name" value="FBOX"/>
    <property type="match status" value="1"/>
</dbReference>
<dbReference type="InterPro" id="IPR036047">
    <property type="entry name" value="F-box-like_dom_sf"/>
</dbReference>
<protein>
    <recommendedName>
        <fullName evidence="2">F-box domain-containing protein</fullName>
    </recommendedName>
</protein>
<dbReference type="AlphaFoldDB" id="A0ABC8KA18"/>